<dbReference type="Gene3D" id="1.10.1200.10">
    <property type="entry name" value="ACP-like"/>
    <property type="match status" value="1"/>
</dbReference>
<dbReference type="Proteomes" id="UP000621510">
    <property type="component" value="Unassembled WGS sequence"/>
</dbReference>
<comment type="caution">
    <text evidence="9">The sequence shown here is derived from an EMBL/GenBank/DDBJ whole genome shotgun (WGS) entry which is preliminary data.</text>
</comment>
<dbReference type="SUPFAM" id="SSF47336">
    <property type="entry name" value="ACP-like"/>
    <property type="match status" value="1"/>
</dbReference>
<evidence type="ECO:0000256" key="4">
    <source>
        <dbReference type="ARBA" id="ARBA00023268"/>
    </source>
</evidence>
<evidence type="ECO:0000259" key="7">
    <source>
        <dbReference type="PROSITE" id="PS52004"/>
    </source>
</evidence>
<dbReference type="Gene3D" id="3.40.47.10">
    <property type="match status" value="1"/>
</dbReference>
<dbReference type="InterPro" id="IPR013968">
    <property type="entry name" value="PKS_KR"/>
</dbReference>
<dbReference type="EMBL" id="JAERRG010000110">
    <property type="protein sequence ID" value="MBL1121080.1"/>
    <property type="molecule type" value="Genomic_DNA"/>
</dbReference>
<keyword evidence="4" id="KW-0511">Multifunctional enzyme</keyword>
<evidence type="ECO:0000313" key="9">
    <source>
        <dbReference type="EMBL" id="MBL1121080.1"/>
    </source>
</evidence>
<dbReference type="InterPro" id="IPR006162">
    <property type="entry name" value="Ppantetheine_attach_site"/>
</dbReference>
<dbReference type="InterPro" id="IPR050091">
    <property type="entry name" value="PKS_NRPS_Biosynth_Enz"/>
</dbReference>
<evidence type="ECO:0000256" key="2">
    <source>
        <dbReference type="ARBA" id="ARBA00022553"/>
    </source>
</evidence>
<dbReference type="PROSITE" id="PS00012">
    <property type="entry name" value="PHOSPHOPANTETHEINE"/>
    <property type="match status" value="1"/>
</dbReference>
<dbReference type="PROSITE" id="PS52019">
    <property type="entry name" value="PKS_MFAS_DH"/>
    <property type="match status" value="1"/>
</dbReference>
<evidence type="ECO:0000259" key="8">
    <source>
        <dbReference type="PROSITE" id="PS52019"/>
    </source>
</evidence>
<dbReference type="SMART" id="SM00826">
    <property type="entry name" value="PKS_DH"/>
    <property type="match status" value="1"/>
</dbReference>
<dbReference type="InterPro" id="IPR036736">
    <property type="entry name" value="ACP-like_sf"/>
</dbReference>
<feature type="active site" description="Proton acceptor; for dehydratase activity" evidence="5">
    <location>
        <position position="51"/>
    </location>
</feature>
<dbReference type="PROSITE" id="PS52004">
    <property type="entry name" value="KS3_2"/>
    <property type="match status" value="1"/>
</dbReference>
<dbReference type="InterPro" id="IPR049900">
    <property type="entry name" value="PKS_mFAS_DH"/>
</dbReference>
<keyword evidence="2" id="KW-0597">Phosphoprotein</keyword>
<dbReference type="InterPro" id="IPR020807">
    <property type="entry name" value="PKS_DH"/>
</dbReference>
<dbReference type="RefSeq" id="WP_201858816.1">
    <property type="nucleotide sequence ID" value="NZ_JAERRG010000110.1"/>
</dbReference>
<dbReference type="InterPro" id="IPR057326">
    <property type="entry name" value="KR_dom"/>
</dbReference>
<feature type="region of interest" description="C-terminal hotdog fold" evidence="5">
    <location>
        <begin position="154"/>
        <end position="293"/>
    </location>
</feature>
<dbReference type="InterPro" id="IPR014030">
    <property type="entry name" value="Ketoacyl_synth_N"/>
</dbReference>
<dbReference type="Pfam" id="PF21089">
    <property type="entry name" value="PKS_DH_N"/>
    <property type="match status" value="1"/>
</dbReference>
<name>A0ABS1Q9M4_9ACTN</name>
<dbReference type="Pfam" id="PF22953">
    <property type="entry name" value="SpnB_Rossmann"/>
    <property type="match status" value="1"/>
</dbReference>
<feature type="domain" description="Ketosynthase family 3 (KS3)" evidence="7">
    <location>
        <begin position="850"/>
        <end position="1080"/>
    </location>
</feature>
<dbReference type="InterPro" id="IPR055123">
    <property type="entry name" value="SpnB-like_Rossmann"/>
</dbReference>
<dbReference type="InterPro" id="IPR009081">
    <property type="entry name" value="PP-bd_ACP"/>
</dbReference>
<sequence>TESSGAAEASVLGQDAVDHPLLGAAITPADGDRRVFTSRLSLKTHPWLADHVALGTVLLPGTAFVELAVRAGDEVGCGFLEELTLRSPLVLPEDGSVQMQVLVGEPDDAGARTVTVHARSEDGDAPWTRCAEGVLADRAAGSVSDLAVWPPPGAAEMRVDGAYELLQARGYDYGPVFQGLRAAWRRGDDVFAEAVLDGDAHADARRFGLHPALLDAALHATLLEDDRPSESGTVLPFAWNGVALHTTGASALRVRLTRQGPEKLAIAVADESGAPVLSVESVLTRPVSAAQLAGAGGAAVHDSLFRVEWTPCAVPAGAPGLSSRPWEEVGDGGDDVPDLVVLRTEPGSGLDTVHAVTHRVLATVQEWLAGERFAATRLLVATRGAVALPGEDVADLAGAAVWGLVRSAQLENPGRILLVDGDVDQEDAPAAASLAATGEPQLVIRGGTPHKARLARVPVEGGADGDAPPAAFGPEGTVLVTGGMGTLGRLVARHLAAHHGVRRLLLTGRTVSEDAAALRAELADLGAEASIVPCDVGDRGAVAALLAGVDPRHPLRGVVHAAGTLDDGVIGSLTPERIDAVFRPKVDGAAHLHELTRDMDLSAFVLFSSEAGVSGSGGQGNYAAANAFLDGLAAHRRSRGLAGQSLAWGLWADDSGMTSQMSAVDRHRMRRSGINGMTAEQGLDLFDRATAVDDATVVPFALDPTALATGAADLPPLFRGLTRGRFRRAAAGGSAGPEALRRRLAGVPAADRGALLVDLVRAKAAAVLGHSSPDEVATDRAFREIGFDSLTALELRNQLNLATGLRLPATLVFDHPDAEAVAAYLADLLLGAGGLADAERTSTAPRPADGEPIAIVAMACRYPGGVGSPEDLWRLVAEGRDAVTGFPADRGWDIDAIYDPEPGKAGKSYTRSGGFLHGAADFDPAFFGISPHDALGMDPQQRLLLETSWELLERAGIRPASLKGSQTGVFVGIMHHDYVGSSSAGAVASGVLSYTYGLEGPALTVDTACSSSLVAMHLAAQALRSGECSLALAGGATVMATSEVLTFFGLQRALAVDGRCKSFADAADGTGLSEGAGMLL</sequence>
<accession>A0ABS1Q9M4</accession>
<dbReference type="CDD" id="cd08956">
    <property type="entry name" value="KR_3_FAS_SDR_x"/>
    <property type="match status" value="1"/>
</dbReference>
<dbReference type="SMART" id="SM01294">
    <property type="entry name" value="PKS_PP_betabranch"/>
    <property type="match status" value="1"/>
</dbReference>
<dbReference type="CDD" id="cd00833">
    <property type="entry name" value="PKS"/>
    <property type="match status" value="1"/>
</dbReference>
<evidence type="ECO:0000313" key="10">
    <source>
        <dbReference type="Proteomes" id="UP000621510"/>
    </source>
</evidence>
<feature type="region of interest" description="N-terminal hotdog fold" evidence="5">
    <location>
        <begin position="19"/>
        <end position="142"/>
    </location>
</feature>
<dbReference type="InterPro" id="IPR049551">
    <property type="entry name" value="PKS_DH_C"/>
</dbReference>
<evidence type="ECO:0000256" key="1">
    <source>
        <dbReference type="ARBA" id="ARBA00022450"/>
    </source>
</evidence>
<evidence type="ECO:0000256" key="3">
    <source>
        <dbReference type="ARBA" id="ARBA00022679"/>
    </source>
</evidence>
<dbReference type="Pfam" id="PF00109">
    <property type="entry name" value="ketoacyl-synt"/>
    <property type="match status" value="1"/>
</dbReference>
<reference evidence="9 10" key="1">
    <citation type="submission" date="2021-01" db="EMBL/GenBank/DDBJ databases">
        <title>WGS of actinomycetes isolated from Thailand.</title>
        <authorList>
            <person name="Thawai C."/>
        </authorList>
    </citation>
    <scope>NUCLEOTIDE SEQUENCE [LARGE SCALE GENOMIC DNA]</scope>
    <source>
        <strain evidence="9 10">CA3R110</strain>
    </source>
</reference>
<dbReference type="SMART" id="SM00822">
    <property type="entry name" value="PKS_KR"/>
    <property type="match status" value="1"/>
</dbReference>
<dbReference type="InterPro" id="IPR020806">
    <property type="entry name" value="PKS_PP-bd"/>
</dbReference>
<evidence type="ECO:0000259" key="6">
    <source>
        <dbReference type="PROSITE" id="PS50075"/>
    </source>
</evidence>
<dbReference type="InterPro" id="IPR042104">
    <property type="entry name" value="PKS_dehydratase_sf"/>
</dbReference>
<feature type="domain" description="PKS/mFAS DH" evidence="8">
    <location>
        <begin position="19"/>
        <end position="293"/>
    </location>
</feature>
<proteinExistence type="predicted"/>
<dbReference type="InterPro" id="IPR036291">
    <property type="entry name" value="NAD(P)-bd_dom_sf"/>
</dbReference>
<feature type="non-terminal residue" evidence="9">
    <location>
        <position position="1080"/>
    </location>
</feature>
<dbReference type="SMART" id="SM00825">
    <property type="entry name" value="PKS_KS"/>
    <property type="match status" value="1"/>
</dbReference>
<dbReference type="PANTHER" id="PTHR43775:SF51">
    <property type="entry name" value="INACTIVE PHENOLPHTHIOCEROL SYNTHESIS POLYKETIDE SYNTHASE TYPE I PKS1-RELATED"/>
    <property type="match status" value="1"/>
</dbReference>
<keyword evidence="10" id="KW-1185">Reference proteome</keyword>
<protein>
    <submittedName>
        <fullName evidence="9">SDR family NAD(P)-dependent oxidoreductase</fullName>
    </submittedName>
</protein>
<keyword evidence="3" id="KW-0808">Transferase</keyword>
<dbReference type="SMART" id="SM00823">
    <property type="entry name" value="PKS_PP"/>
    <property type="match status" value="1"/>
</dbReference>
<dbReference type="SUPFAM" id="SSF53901">
    <property type="entry name" value="Thiolase-like"/>
    <property type="match status" value="1"/>
</dbReference>
<dbReference type="InterPro" id="IPR018201">
    <property type="entry name" value="Ketoacyl_synth_AS"/>
</dbReference>
<dbReference type="PROSITE" id="PS00606">
    <property type="entry name" value="KS3_1"/>
    <property type="match status" value="1"/>
</dbReference>
<organism evidence="9 10">
    <name type="scientific">Streptomyces endocoffeicus</name>
    <dbReference type="NCBI Taxonomy" id="2898945"/>
    <lineage>
        <taxon>Bacteria</taxon>
        <taxon>Bacillati</taxon>
        <taxon>Actinomycetota</taxon>
        <taxon>Actinomycetes</taxon>
        <taxon>Kitasatosporales</taxon>
        <taxon>Streptomycetaceae</taxon>
        <taxon>Streptomyces</taxon>
    </lineage>
</organism>
<dbReference type="Gene3D" id="3.40.50.720">
    <property type="entry name" value="NAD(P)-binding Rossmann-like Domain"/>
    <property type="match status" value="1"/>
</dbReference>
<dbReference type="Pfam" id="PF08659">
    <property type="entry name" value="KR"/>
    <property type="match status" value="1"/>
</dbReference>
<keyword evidence="1" id="KW-0596">Phosphopantetheine</keyword>
<dbReference type="Pfam" id="PF14765">
    <property type="entry name" value="PS-DH"/>
    <property type="match status" value="1"/>
</dbReference>
<feature type="non-terminal residue" evidence="9">
    <location>
        <position position="1"/>
    </location>
</feature>
<feature type="domain" description="Carrier" evidence="6">
    <location>
        <begin position="754"/>
        <end position="829"/>
    </location>
</feature>
<evidence type="ECO:0000256" key="5">
    <source>
        <dbReference type="PROSITE-ProRule" id="PRU01363"/>
    </source>
</evidence>
<dbReference type="SUPFAM" id="SSF51735">
    <property type="entry name" value="NAD(P)-binding Rossmann-fold domains"/>
    <property type="match status" value="2"/>
</dbReference>
<dbReference type="Gene3D" id="3.10.129.110">
    <property type="entry name" value="Polyketide synthase dehydratase"/>
    <property type="match status" value="1"/>
</dbReference>
<dbReference type="PROSITE" id="PS50075">
    <property type="entry name" value="CARRIER"/>
    <property type="match status" value="1"/>
</dbReference>
<dbReference type="InterPro" id="IPR016039">
    <property type="entry name" value="Thiolase-like"/>
</dbReference>
<feature type="active site" description="Proton donor; for dehydratase activity" evidence="5">
    <location>
        <position position="215"/>
    </location>
</feature>
<dbReference type="Pfam" id="PF00550">
    <property type="entry name" value="PP-binding"/>
    <property type="match status" value="1"/>
</dbReference>
<dbReference type="InterPro" id="IPR020841">
    <property type="entry name" value="PKS_Beta-ketoAc_synthase_dom"/>
</dbReference>
<dbReference type="InterPro" id="IPR049552">
    <property type="entry name" value="PKS_DH_N"/>
</dbReference>
<gene>
    <name evidence="9" type="ORF">JK364_54005</name>
</gene>
<dbReference type="PANTHER" id="PTHR43775">
    <property type="entry name" value="FATTY ACID SYNTHASE"/>
    <property type="match status" value="1"/>
</dbReference>